<keyword evidence="9" id="KW-0472">Membrane</keyword>
<dbReference type="GO" id="GO:0005886">
    <property type="term" value="C:plasma membrane"/>
    <property type="evidence" value="ECO:0007669"/>
    <property type="project" value="UniProtKB-SubCell"/>
</dbReference>
<dbReference type="SMART" id="SM00382">
    <property type="entry name" value="AAA"/>
    <property type="match status" value="1"/>
</dbReference>
<evidence type="ECO:0000256" key="9">
    <source>
        <dbReference type="ARBA" id="ARBA00023136"/>
    </source>
</evidence>
<evidence type="ECO:0000256" key="8">
    <source>
        <dbReference type="ARBA" id="ARBA00023065"/>
    </source>
</evidence>
<dbReference type="PROSITE" id="PS50893">
    <property type="entry name" value="ABC_TRANSPORTER_2"/>
    <property type="match status" value="1"/>
</dbReference>
<organism evidence="11 12">
    <name type="scientific">Cellulomonas pakistanensis</name>
    <dbReference type="NCBI Taxonomy" id="992287"/>
    <lineage>
        <taxon>Bacteria</taxon>
        <taxon>Bacillati</taxon>
        <taxon>Actinomycetota</taxon>
        <taxon>Actinomycetes</taxon>
        <taxon>Micrococcales</taxon>
        <taxon>Cellulomonadaceae</taxon>
        <taxon>Cellulomonas</taxon>
    </lineage>
</organism>
<evidence type="ECO:0000313" key="11">
    <source>
        <dbReference type="EMBL" id="GIG35030.1"/>
    </source>
</evidence>
<dbReference type="Proteomes" id="UP000642125">
    <property type="component" value="Unassembled WGS sequence"/>
</dbReference>
<keyword evidence="2" id="KW-0813">Transport</keyword>
<evidence type="ECO:0000256" key="5">
    <source>
        <dbReference type="ARBA" id="ARBA00022741"/>
    </source>
</evidence>
<dbReference type="FunFam" id="3.40.50.300:FF:000134">
    <property type="entry name" value="Iron-enterobactin ABC transporter ATP-binding protein"/>
    <property type="match status" value="1"/>
</dbReference>
<dbReference type="PANTHER" id="PTHR42771:SF2">
    <property type="entry name" value="IRON(3+)-HYDROXAMATE IMPORT ATP-BINDING PROTEIN FHUC"/>
    <property type="match status" value="1"/>
</dbReference>
<dbReference type="Gene3D" id="3.40.50.300">
    <property type="entry name" value="P-loop containing nucleotide triphosphate hydrolases"/>
    <property type="match status" value="1"/>
</dbReference>
<evidence type="ECO:0000256" key="6">
    <source>
        <dbReference type="ARBA" id="ARBA00022840"/>
    </source>
</evidence>
<name>A0A919P8P1_9CELL</name>
<keyword evidence="7" id="KW-0408">Iron</keyword>
<keyword evidence="12" id="KW-1185">Reference proteome</keyword>
<dbReference type="Pfam" id="PF00005">
    <property type="entry name" value="ABC_tran"/>
    <property type="match status" value="1"/>
</dbReference>
<evidence type="ECO:0000256" key="3">
    <source>
        <dbReference type="ARBA" id="ARBA00022475"/>
    </source>
</evidence>
<evidence type="ECO:0000256" key="4">
    <source>
        <dbReference type="ARBA" id="ARBA00022496"/>
    </source>
</evidence>
<dbReference type="InterPro" id="IPR003439">
    <property type="entry name" value="ABC_transporter-like_ATP-bd"/>
</dbReference>
<gene>
    <name evidence="11" type="ORF">Cpa01nite_04110</name>
</gene>
<dbReference type="AlphaFoldDB" id="A0A919P8P1"/>
<feature type="domain" description="ABC transporter" evidence="10">
    <location>
        <begin position="14"/>
        <end position="250"/>
    </location>
</feature>
<keyword evidence="8" id="KW-0406">Ion transport</keyword>
<dbReference type="SUPFAM" id="SSF52540">
    <property type="entry name" value="P-loop containing nucleoside triphosphate hydrolases"/>
    <property type="match status" value="1"/>
</dbReference>
<keyword evidence="6 11" id="KW-0067">ATP-binding</keyword>
<dbReference type="CDD" id="cd03214">
    <property type="entry name" value="ABC_Iron-Siderophores_B12_Hemin"/>
    <property type="match status" value="1"/>
</dbReference>
<keyword evidence="3" id="KW-1003">Cell membrane</keyword>
<dbReference type="GO" id="GO:0005524">
    <property type="term" value="F:ATP binding"/>
    <property type="evidence" value="ECO:0007669"/>
    <property type="project" value="UniProtKB-KW"/>
</dbReference>
<comment type="caution">
    <text evidence="11">The sequence shown here is derived from an EMBL/GenBank/DDBJ whole genome shotgun (WGS) entry which is preliminary data.</text>
</comment>
<dbReference type="InterPro" id="IPR051535">
    <property type="entry name" value="Siderophore_ABC-ATPase"/>
</dbReference>
<accession>A0A919P8P1</accession>
<dbReference type="GO" id="GO:0006826">
    <property type="term" value="P:iron ion transport"/>
    <property type="evidence" value="ECO:0007669"/>
    <property type="project" value="UniProtKB-KW"/>
</dbReference>
<sequence length="299" mass="31106">MANVPGVPVNTSAMAAADVSIGYGGDPVVTGASVELVAGRVTALVGPNGSGKSTLLRGMARLQRLSGGRVTVPDGDAHALSARDFARRVTLLAQSRPTPAGITVRDAVEFGRHPHRQGWRGADPEGRAAVDRALELAGIADLAGDDVDALSGGQVQRVWFASALAQDTGVLLLDEPTNHLDLRYQVEVLELVRNLADEHGVAVGVVLHDLEQAAAVADRVLVLHGGCVVADGAPEHALTSALLSEVYDIDIVVRTDAGSGHVSVHAPRLLLRRLDGRVDARGRRAEPAGEPAPRTPVDA</sequence>
<proteinExistence type="predicted"/>
<dbReference type="InterPro" id="IPR027417">
    <property type="entry name" value="P-loop_NTPase"/>
</dbReference>
<dbReference type="EMBL" id="BONO01000002">
    <property type="protein sequence ID" value="GIG35030.1"/>
    <property type="molecule type" value="Genomic_DNA"/>
</dbReference>
<protein>
    <submittedName>
        <fullName evidence="11">ABC transporter ATP-binding protein</fullName>
    </submittedName>
</protein>
<dbReference type="PANTHER" id="PTHR42771">
    <property type="entry name" value="IRON(3+)-HYDROXAMATE IMPORT ATP-BINDING PROTEIN FHUC"/>
    <property type="match status" value="1"/>
</dbReference>
<keyword evidence="5" id="KW-0547">Nucleotide-binding</keyword>
<evidence type="ECO:0000256" key="2">
    <source>
        <dbReference type="ARBA" id="ARBA00022448"/>
    </source>
</evidence>
<keyword evidence="4" id="KW-0410">Iron transport</keyword>
<reference evidence="11" key="1">
    <citation type="submission" date="2021-01" db="EMBL/GenBank/DDBJ databases">
        <title>Whole genome shotgun sequence of Cellulomonas pakistanensis NBRC 110800.</title>
        <authorList>
            <person name="Komaki H."/>
            <person name="Tamura T."/>
        </authorList>
    </citation>
    <scope>NUCLEOTIDE SEQUENCE</scope>
    <source>
        <strain evidence="11">NBRC 110800</strain>
    </source>
</reference>
<evidence type="ECO:0000259" key="10">
    <source>
        <dbReference type="PROSITE" id="PS50893"/>
    </source>
</evidence>
<evidence type="ECO:0000313" key="12">
    <source>
        <dbReference type="Proteomes" id="UP000642125"/>
    </source>
</evidence>
<dbReference type="InterPro" id="IPR003593">
    <property type="entry name" value="AAA+_ATPase"/>
</dbReference>
<evidence type="ECO:0000256" key="1">
    <source>
        <dbReference type="ARBA" id="ARBA00004202"/>
    </source>
</evidence>
<dbReference type="GO" id="GO:0016887">
    <property type="term" value="F:ATP hydrolysis activity"/>
    <property type="evidence" value="ECO:0007669"/>
    <property type="project" value="InterPro"/>
</dbReference>
<evidence type="ECO:0000256" key="7">
    <source>
        <dbReference type="ARBA" id="ARBA00023004"/>
    </source>
</evidence>
<comment type="subcellular location">
    <subcellularLocation>
        <location evidence="1">Cell membrane</location>
        <topology evidence="1">Peripheral membrane protein</topology>
    </subcellularLocation>
</comment>